<dbReference type="EMBL" id="CAKLDM010000001">
    <property type="protein sequence ID" value="CAH0536605.1"/>
    <property type="molecule type" value="Genomic_DNA"/>
</dbReference>
<evidence type="ECO:0000313" key="9">
    <source>
        <dbReference type="Proteomes" id="UP000838748"/>
    </source>
</evidence>
<feature type="active site" description="Proton donor" evidence="7">
    <location>
        <position position="41"/>
    </location>
</feature>
<evidence type="ECO:0000256" key="4">
    <source>
        <dbReference type="ARBA" id="ARBA00022755"/>
    </source>
</evidence>
<comment type="catalytic activity">
    <reaction evidence="7">
        <text>IMP + L-aspartate + GTP = N(6)-(1,2-dicarboxyethyl)-AMP + GDP + phosphate + 2 H(+)</text>
        <dbReference type="Rhea" id="RHEA:15753"/>
        <dbReference type="ChEBI" id="CHEBI:15378"/>
        <dbReference type="ChEBI" id="CHEBI:29991"/>
        <dbReference type="ChEBI" id="CHEBI:37565"/>
        <dbReference type="ChEBI" id="CHEBI:43474"/>
        <dbReference type="ChEBI" id="CHEBI:57567"/>
        <dbReference type="ChEBI" id="CHEBI:58053"/>
        <dbReference type="ChEBI" id="CHEBI:58189"/>
        <dbReference type="EC" id="6.3.4.4"/>
    </reaction>
</comment>
<keyword evidence="5 7" id="KW-0460">Magnesium</keyword>
<dbReference type="InterPro" id="IPR042109">
    <property type="entry name" value="Adenylosuccinate_synth_dom1"/>
</dbReference>
<feature type="binding site" evidence="7">
    <location>
        <begin position="12"/>
        <end position="18"/>
    </location>
    <ligand>
        <name>GTP</name>
        <dbReference type="ChEBI" id="CHEBI:37565"/>
    </ligand>
</feature>
<proteinExistence type="inferred from homology"/>
<keyword evidence="7" id="KW-0963">Cytoplasm</keyword>
<dbReference type="InterPro" id="IPR027417">
    <property type="entry name" value="P-loop_NTPase"/>
</dbReference>
<dbReference type="Gene3D" id="3.40.440.10">
    <property type="entry name" value="Adenylosuccinate Synthetase, subunit A, domain 1"/>
    <property type="match status" value="1"/>
</dbReference>
<feature type="binding site" description="in other chain" evidence="7">
    <location>
        <begin position="38"/>
        <end position="41"/>
    </location>
    <ligand>
        <name>IMP</name>
        <dbReference type="ChEBI" id="CHEBI:58053"/>
        <note>ligand shared between dimeric partners</note>
    </ligand>
</feature>
<comment type="caution">
    <text evidence="7">Lacks conserved residue(s) required for the propagation of feature annotation.</text>
</comment>
<feature type="binding site" description="in other chain" evidence="7">
    <location>
        <position position="239"/>
    </location>
    <ligand>
        <name>IMP</name>
        <dbReference type="ChEBI" id="CHEBI:58053"/>
        <note>ligand shared between dimeric partners</note>
    </ligand>
</feature>
<feature type="binding site" evidence="7">
    <location>
        <begin position="329"/>
        <end position="331"/>
    </location>
    <ligand>
        <name>GTP</name>
        <dbReference type="ChEBI" id="CHEBI:37565"/>
    </ligand>
</feature>
<feature type="binding site" evidence="7">
    <location>
        <begin position="40"/>
        <end position="42"/>
    </location>
    <ligand>
        <name>GTP</name>
        <dbReference type="ChEBI" id="CHEBI:37565"/>
    </ligand>
</feature>
<dbReference type="GO" id="GO:0004019">
    <property type="term" value="F:adenylosuccinate synthase activity"/>
    <property type="evidence" value="ECO:0007669"/>
    <property type="project" value="UniProtKB-EC"/>
</dbReference>
<name>A0ABN8E0L1_9VIBR</name>
<keyword evidence="1 7" id="KW-0436">Ligase</keyword>
<organism evidence="8 9">
    <name type="scientific">Vibrio marisflavi CECT 7928</name>
    <dbReference type="NCBI Taxonomy" id="634439"/>
    <lineage>
        <taxon>Bacteria</taxon>
        <taxon>Pseudomonadati</taxon>
        <taxon>Pseudomonadota</taxon>
        <taxon>Gammaproteobacteria</taxon>
        <taxon>Vibrionales</taxon>
        <taxon>Vibrionaceae</taxon>
        <taxon>Vibrio</taxon>
    </lineage>
</organism>
<dbReference type="Gene3D" id="1.10.300.10">
    <property type="entry name" value="Adenylosuccinate Synthetase, subunit A, domain 2"/>
    <property type="match status" value="1"/>
</dbReference>
<evidence type="ECO:0000256" key="3">
    <source>
        <dbReference type="ARBA" id="ARBA00022741"/>
    </source>
</evidence>
<sequence length="418" mass="45557">MSSVIVVGANWGDEGKGRIVDYLADQASASIRFQGGNNAGHTVINDYGSFKLHQLPSGVFGPSCSAVLGPGMVISPASLSQEISLVKEAGVEVDLRISDRATLCLPLHALEDTLEEQRLGEKAYGSTRQGIAPAYGDRVMKKGILVGWLKQPDVLLERIQFMLDWKLPQLRALYPEFEFNQTAEEITSWLIEVSKSWADSICNVSQHLKALQVQGKTLLFEAQLGAGRDLVYGEYPWTTSSNVVSMYAGIGSGLPALRPDRIVAVAKAFSSSVGTGTLISAMAEQDSFRELSGEYGATTGRPRDVGYFDAIATKNGIELQAATEIALTKLDCLTGLEDLKICVGYEGEHSENPIWPQTAALSPVYEKMASWDEDITGCRKFEELPEATQNYITRIEELMGIPVSMISVGPEREQIIIR</sequence>
<accession>A0ABN8E0L1</accession>
<comment type="caution">
    <text evidence="8">The sequence shown here is derived from an EMBL/GenBank/DDBJ whole genome shotgun (WGS) entry which is preliminary data.</text>
</comment>
<dbReference type="Pfam" id="PF00709">
    <property type="entry name" value="Adenylsucc_synt"/>
    <property type="match status" value="1"/>
</dbReference>
<feature type="binding site" evidence="7">
    <location>
        <position position="303"/>
    </location>
    <ligand>
        <name>GTP</name>
        <dbReference type="ChEBI" id="CHEBI:37565"/>
    </ligand>
</feature>
<feature type="binding site" description="in other chain" evidence="7">
    <location>
        <position position="127"/>
    </location>
    <ligand>
        <name>IMP</name>
        <dbReference type="ChEBI" id="CHEBI:58053"/>
        <note>ligand shared between dimeric partners</note>
    </ligand>
</feature>
<evidence type="ECO:0000313" key="8">
    <source>
        <dbReference type="EMBL" id="CAH0536605.1"/>
    </source>
</evidence>
<evidence type="ECO:0000256" key="2">
    <source>
        <dbReference type="ARBA" id="ARBA00022723"/>
    </source>
</evidence>
<feature type="binding site" evidence="7">
    <location>
        <begin position="407"/>
        <end position="409"/>
    </location>
    <ligand>
        <name>GTP</name>
        <dbReference type="ChEBI" id="CHEBI:37565"/>
    </ligand>
</feature>
<dbReference type="InterPro" id="IPR001114">
    <property type="entry name" value="Adenylosuccinate_synthetase"/>
</dbReference>
<dbReference type="PANTHER" id="PTHR11846:SF0">
    <property type="entry name" value="ADENYLOSUCCINATE SYNTHETASE"/>
    <property type="match status" value="1"/>
</dbReference>
<dbReference type="Proteomes" id="UP000838748">
    <property type="component" value="Unassembled WGS sequence"/>
</dbReference>
<evidence type="ECO:0000256" key="6">
    <source>
        <dbReference type="ARBA" id="ARBA00023134"/>
    </source>
</evidence>
<keyword evidence="3 7" id="KW-0547">Nucleotide-binding</keyword>
<dbReference type="SMART" id="SM00788">
    <property type="entry name" value="Adenylsucc_synt"/>
    <property type="match status" value="1"/>
</dbReference>
<evidence type="ECO:0000256" key="7">
    <source>
        <dbReference type="HAMAP-Rule" id="MF_00011"/>
    </source>
</evidence>
<keyword evidence="4 7" id="KW-0658">Purine biosynthesis</keyword>
<dbReference type="RefSeq" id="WP_237359965.1">
    <property type="nucleotide sequence ID" value="NZ_CAKLDM010000001.1"/>
</dbReference>
<feature type="binding site" evidence="7">
    <location>
        <position position="13"/>
    </location>
    <ligand>
        <name>Mg(2+)</name>
        <dbReference type="ChEBI" id="CHEBI:18420"/>
    </ligand>
</feature>
<dbReference type="Gene3D" id="3.90.170.10">
    <property type="entry name" value="Adenylosuccinate Synthetase, subunit A, domain 3"/>
    <property type="match status" value="1"/>
</dbReference>
<feature type="binding site" evidence="7">
    <location>
        <position position="141"/>
    </location>
    <ligand>
        <name>IMP</name>
        <dbReference type="ChEBI" id="CHEBI:58053"/>
        <note>ligand shared between dimeric partners</note>
    </ligand>
</feature>
<dbReference type="CDD" id="cd03108">
    <property type="entry name" value="AdSS"/>
    <property type="match status" value="1"/>
</dbReference>
<feature type="binding site" evidence="7">
    <location>
        <position position="40"/>
    </location>
    <ligand>
        <name>Mg(2+)</name>
        <dbReference type="ChEBI" id="CHEBI:18420"/>
    </ligand>
</feature>
<reference evidence="8" key="1">
    <citation type="submission" date="2021-11" db="EMBL/GenBank/DDBJ databases">
        <authorList>
            <person name="Rodrigo-Torres L."/>
            <person name="Arahal R. D."/>
            <person name="Lucena T."/>
        </authorList>
    </citation>
    <scope>NUCLEOTIDE SEQUENCE</scope>
    <source>
        <strain evidence="8">CECT 7928</strain>
    </source>
</reference>
<comment type="similarity">
    <text evidence="7">Belongs to the adenylosuccinate synthetase family.</text>
</comment>
<keyword evidence="2 7" id="KW-0479">Metal-binding</keyword>
<evidence type="ECO:0000256" key="5">
    <source>
        <dbReference type="ARBA" id="ARBA00022842"/>
    </source>
</evidence>
<comment type="cofactor">
    <cofactor evidence="7">
        <name>Mg(2+)</name>
        <dbReference type="ChEBI" id="CHEBI:18420"/>
    </cofactor>
    <text evidence="7">Binds 1 Mg(2+) ion per subunit.</text>
</comment>
<comment type="function">
    <text evidence="7">Plays an important role in the de novo pathway of purine nucleotide biosynthesis. Catalyzes the first committed step in the biosynthesis of AMP from IMP.</text>
</comment>
<dbReference type="InterPro" id="IPR042111">
    <property type="entry name" value="Adenylosuccinate_synth_dom3"/>
</dbReference>
<comment type="subcellular location">
    <subcellularLocation>
        <location evidence="7">Cytoplasm</location>
    </subcellularLocation>
</comment>
<gene>
    <name evidence="8" type="primary">purA_1</name>
    <name evidence="7" type="synonym">purA</name>
    <name evidence="8" type="ORF">VMF7928_00560</name>
</gene>
<dbReference type="InterPro" id="IPR042110">
    <property type="entry name" value="Adenylosuccinate_synth_dom2"/>
</dbReference>
<comment type="subunit">
    <text evidence="7">Homodimer.</text>
</comment>
<dbReference type="PANTHER" id="PTHR11846">
    <property type="entry name" value="ADENYLOSUCCINATE SYNTHETASE"/>
    <property type="match status" value="1"/>
</dbReference>
<dbReference type="EC" id="6.3.4.4" evidence="7"/>
<dbReference type="SUPFAM" id="SSF52540">
    <property type="entry name" value="P-loop containing nucleoside triphosphate hydrolases"/>
    <property type="match status" value="1"/>
</dbReference>
<keyword evidence="6 7" id="KW-0342">GTP-binding</keyword>
<feature type="binding site" description="in other chain" evidence="7">
    <location>
        <position position="301"/>
    </location>
    <ligand>
        <name>IMP</name>
        <dbReference type="ChEBI" id="CHEBI:58053"/>
        <note>ligand shared between dimeric partners</note>
    </ligand>
</feature>
<keyword evidence="9" id="KW-1185">Reference proteome</keyword>
<comment type="pathway">
    <text evidence="7">Purine metabolism; AMP biosynthesis via de novo pathway; AMP from IMP: step 1/2.</text>
</comment>
<feature type="binding site" evidence="7">
    <location>
        <begin position="297"/>
        <end position="303"/>
    </location>
    <ligand>
        <name>substrate</name>
    </ligand>
</feature>
<protein>
    <recommendedName>
        <fullName evidence="7">Adenylosuccinate synthetase</fullName>
        <shortName evidence="7">AMPSase</shortName>
        <shortName evidence="7">AdSS</shortName>
        <ecNumber evidence="7">6.3.4.4</ecNumber>
    </recommendedName>
    <alternativeName>
        <fullName evidence="7">IMP--aspartate ligase</fullName>
    </alternativeName>
</protein>
<dbReference type="HAMAP" id="MF_00011">
    <property type="entry name" value="Adenylosucc_synth"/>
    <property type="match status" value="1"/>
</dbReference>
<feature type="active site" description="Proton acceptor" evidence="7">
    <location>
        <position position="13"/>
    </location>
</feature>
<feature type="binding site" description="in other chain" evidence="7">
    <location>
        <begin position="13"/>
        <end position="16"/>
    </location>
    <ligand>
        <name>IMP</name>
        <dbReference type="ChEBI" id="CHEBI:58053"/>
        <note>ligand shared between dimeric partners</note>
    </ligand>
</feature>
<evidence type="ECO:0000256" key="1">
    <source>
        <dbReference type="ARBA" id="ARBA00022598"/>
    </source>
</evidence>